<dbReference type="RefSeq" id="WP_200249729.1">
    <property type="nucleotide sequence ID" value="NZ_NRRY01000064.1"/>
</dbReference>
<comment type="caution">
    <text evidence="2">The sequence shown here is derived from an EMBL/GenBank/DDBJ whole genome shotgun (WGS) entry which is preliminary data.</text>
</comment>
<dbReference type="Pfam" id="PF10112">
    <property type="entry name" value="Halogen_Hydrol"/>
    <property type="match status" value="1"/>
</dbReference>
<feature type="transmembrane region" description="Helical" evidence="1">
    <location>
        <begin position="133"/>
        <end position="151"/>
    </location>
</feature>
<evidence type="ECO:0000256" key="1">
    <source>
        <dbReference type="SAM" id="Phobius"/>
    </source>
</evidence>
<feature type="transmembrane region" description="Helical" evidence="1">
    <location>
        <begin position="70"/>
        <end position="89"/>
    </location>
</feature>
<evidence type="ECO:0000313" key="3">
    <source>
        <dbReference type="Proteomes" id="UP001138768"/>
    </source>
</evidence>
<keyword evidence="1" id="KW-0812">Transmembrane</keyword>
<sequence length="300" mass="32989">MKRLLLLVIVLAVIAALLLLLWRRLNGQDKAKRDLTQADASQAGWPLFVFPLPAAIAALVALIGGQLGMLLGDVFGYGLMLGGALLVRLGSGDRRAIADWLWRRLSPKTLGALLLAFGSGITAWLGAGHHPGIALAFGLLTLLGVHLAYGLDLSFQPRLHRRLDLGAQGAASLREAARTIAAIEQARLEIRQPELSARLAKIAALAQQILERVNDDPRDLWQARKFLTVYLEGVQRVVEGYAKTHGRIAAPELEQRFRHALETVETAFREQHQVLLERDVEDLDVQIEVLTQQLAREGML</sequence>
<keyword evidence="3" id="KW-1185">Reference proteome</keyword>
<feature type="transmembrane region" description="Helical" evidence="1">
    <location>
        <begin position="43"/>
        <end position="63"/>
    </location>
</feature>
<gene>
    <name evidence="2" type="ORF">CKO42_23060</name>
</gene>
<proteinExistence type="predicted"/>
<protein>
    <recommendedName>
        <fullName evidence="4">5-bromo-4-chloroindolyl phosphate hydrolysis protein</fullName>
    </recommendedName>
</protein>
<dbReference type="AlphaFoldDB" id="A0A9X0WDY4"/>
<reference evidence="2 3" key="1">
    <citation type="journal article" date="2020" name="Microorganisms">
        <title>Osmotic Adaptation and Compatible Solute Biosynthesis of Phototrophic Bacteria as Revealed from Genome Analyses.</title>
        <authorList>
            <person name="Imhoff J.F."/>
            <person name="Rahn T."/>
            <person name="Kunzel S."/>
            <person name="Keller A."/>
            <person name="Neulinger S.C."/>
        </authorList>
    </citation>
    <scope>NUCLEOTIDE SEQUENCE [LARGE SCALE GENOMIC DNA]</scope>
    <source>
        <strain evidence="2 3">DSM 25653</strain>
    </source>
</reference>
<feature type="transmembrane region" description="Helical" evidence="1">
    <location>
        <begin position="109"/>
        <end position="126"/>
    </location>
</feature>
<keyword evidence="1" id="KW-0472">Membrane</keyword>
<evidence type="ECO:0000313" key="2">
    <source>
        <dbReference type="EMBL" id="MBK1621243.1"/>
    </source>
</evidence>
<evidence type="ECO:0008006" key="4">
    <source>
        <dbReference type="Google" id="ProtNLM"/>
    </source>
</evidence>
<organism evidence="2 3">
    <name type="scientific">Lamprobacter modestohalophilus</name>
    <dbReference type="NCBI Taxonomy" id="1064514"/>
    <lineage>
        <taxon>Bacteria</taxon>
        <taxon>Pseudomonadati</taxon>
        <taxon>Pseudomonadota</taxon>
        <taxon>Gammaproteobacteria</taxon>
        <taxon>Chromatiales</taxon>
        <taxon>Chromatiaceae</taxon>
        <taxon>Lamprobacter</taxon>
    </lineage>
</organism>
<dbReference type="EMBL" id="NRRY01000064">
    <property type="protein sequence ID" value="MBK1621243.1"/>
    <property type="molecule type" value="Genomic_DNA"/>
</dbReference>
<dbReference type="Proteomes" id="UP001138768">
    <property type="component" value="Unassembled WGS sequence"/>
</dbReference>
<name>A0A9X0WDY4_9GAMM</name>
<keyword evidence="1" id="KW-1133">Transmembrane helix</keyword>
<accession>A0A9X0WDY4</accession>
<dbReference type="InterPro" id="IPR018770">
    <property type="entry name" value="ChloroindolylP_hydrolase"/>
</dbReference>